<dbReference type="RefSeq" id="WP_152235455.1">
    <property type="nucleotide sequence ID" value="NZ_JBHSKZ010000013.1"/>
</dbReference>
<sequence>MPSAKRYNLVISREPDDQARERLLDSVIEPLRRRIERQIEATAGSSGAAGAEGSGKPVADKPAADESYTMFSTGNLALTHDERVHMQEEVRAVWRHYEALSQGRDPKDYAENVVYEWSVLPDDVHE</sequence>
<dbReference type="Proteomes" id="UP000441772">
    <property type="component" value="Unassembled WGS sequence"/>
</dbReference>
<protein>
    <submittedName>
        <fullName evidence="2">Uncharacterized protein</fullName>
    </submittedName>
</protein>
<feature type="compositionally biased region" description="Low complexity" evidence="1">
    <location>
        <begin position="40"/>
        <end position="55"/>
    </location>
</feature>
<proteinExistence type="predicted"/>
<evidence type="ECO:0000313" key="2">
    <source>
        <dbReference type="EMBL" id="KAB7788985.1"/>
    </source>
</evidence>
<reference evidence="2 3" key="1">
    <citation type="submission" date="2019-09" db="EMBL/GenBank/DDBJ databases">
        <title>Characterization of the phylogenetic diversity of two novel species belonging to the genus Bifidobacterium: Bifidobacterium cebidarum sp. nov. and Bifidobacterium leontopitheci sp. nov.</title>
        <authorList>
            <person name="Lugli G.A."/>
            <person name="Duranti S."/>
            <person name="Milani C."/>
            <person name="Turroni F."/>
            <person name="Ventura M."/>
        </authorList>
    </citation>
    <scope>NUCLEOTIDE SEQUENCE [LARGE SCALE GENOMIC DNA]</scope>
    <source>
        <strain evidence="2 3">LMG 31471</strain>
    </source>
</reference>
<name>A0A6I1GBN4_9BIFI</name>
<evidence type="ECO:0000256" key="1">
    <source>
        <dbReference type="SAM" id="MobiDB-lite"/>
    </source>
</evidence>
<dbReference type="EMBL" id="WBVT01000057">
    <property type="protein sequence ID" value="KAB7788985.1"/>
    <property type="molecule type" value="Genomic_DNA"/>
</dbReference>
<gene>
    <name evidence="2" type="ORF">F7D09_2060</name>
</gene>
<evidence type="ECO:0000313" key="3">
    <source>
        <dbReference type="Proteomes" id="UP000441772"/>
    </source>
</evidence>
<comment type="caution">
    <text evidence="2">The sequence shown here is derived from an EMBL/GenBank/DDBJ whole genome shotgun (WGS) entry which is preliminary data.</text>
</comment>
<accession>A0A6I1GBN4</accession>
<dbReference type="AlphaFoldDB" id="A0A6I1GBN4"/>
<organism evidence="2 3">
    <name type="scientific">Bifidobacterium leontopitheci</name>
    <dbReference type="NCBI Taxonomy" id="2650774"/>
    <lineage>
        <taxon>Bacteria</taxon>
        <taxon>Bacillati</taxon>
        <taxon>Actinomycetota</taxon>
        <taxon>Actinomycetes</taxon>
        <taxon>Bifidobacteriales</taxon>
        <taxon>Bifidobacteriaceae</taxon>
        <taxon>Bifidobacterium</taxon>
    </lineage>
</organism>
<keyword evidence="3" id="KW-1185">Reference proteome</keyword>
<feature type="region of interest" description="Disordered" evidence="1">
    <location>
        <begin position="39"/>
        <end position="66"/>
    </location>
</feature>